<sequence>MRIILSRPMRLPALLCLAPAPRAPLAKMGFSLFGQSSSKLAAPRIADTAPSWDALRDHAFSTATGARLAAEEQQRAEGGGPAHTDAKLRLFGTPESEVRVVLYRDSAAWCPYCQKVWMLLELKQIPYRVEKINMRSYGDKPSWFLQKVRGGLLPVIELDGELVTESLTIMQLLDREFKSGPQMVPPAGSAERDRATALLALERELFSWWCTLTFQPGKGMFDGNEKQFLQCLERVDTALGSAAGPWFLGGDHPSLVDLQYISHVERMLASVAYWKGISIRADGRFKNIETWLQAFEQMPCYIATKSDYYTHVMDIPPQYGPGFGVKEAAEFEARIGGKGDAWKLPLTLSAQALEPLAPLQDVGTEAACHEAAFKLASNHVAVVRFAARGAGEEGTPRFQAPLADPYAKPNEALVPAVDTCLRHVASSLLVGVDQASDAARADVKMATDAEVAAIVSCLAYLRDRVGCPRDMGQAAAMYFRAHLNWMIDIISAKA</sequence>
<organism evidence="2 3">
    <name type="scientific">Prymnesium parvum</name>
    <name type="common">Toxic golden alga</name>
    <dbReference type="NCBI Taxonomy" id="97485"/>
    <lineage>
        <taxon>Eukaryota</taxon>
        <taxon>Haptista</taxon>
        <taxon>Haptophyta</taxon>
        <taxon>Prymnesiophyceae</taxon>
        <taxon>Prymnesiales</taxon>
        <taxon>Prymnesiaceae</taxon>
        <taxon>Prymnesium</taxon>
    </lineage>
</organism>
<evidence type="ECO:0000313" key="3">
    <source>
        <dbReference type="Proteomes" id="UP001515480"/>
    </source>
</evidence>
<dbReference type="SUPFAM" id="SSF47616">
    <property type="entry name" value="GST C-terminal domain-like"/>
    <property type="match status" value="1"/>
</dbReference>
<reference evidence="2 3" key="1">
    <citation type="journal article" date="2024" name="Science">
        <title>Giant polyketide synthase enzymes in the biosynthesis of giant marine polyether toxins.</title>
        <authorList>
            <person name="Fallon T.R."/>
            <person name="Shende V.V."/>
            <person name="Wierzbicki I.H."/>
            <person name="Pendleton A.L."/>
            <person name="Watervoot N.F."/>
            <person name="Auber R.P."/>
            <person name="Gonzalez D.J."/>
            <person name="Wisecaver J.H."/>
            <person name="Moore B.S."/>
        </authorList>
    </citation>
    <scope>NUCLEOTIDE SEQUENCE [LARGE SCALE GENOMIC DNA]</scope>
    <source>
        <strain evidence="2 3">12B1</strain>
    </source>
</reference>
<dbReference type="SUPFAM" id="SSF52833">
    <property type="entry name" value="Thioredoxin-like"/>
    <property type="match status" value="1"/>
</dbReference>
<name>A0AB34ISD6_PRYPA</name>
<dbReference type="EMBL" id="JBGBPQ010000020">
    <property type="protein sequence ID" value="KAL1504369.1"/>
    <property type="molecule type" value="Genomic_DNA"/>
</dbReference>
<dbReference type="InterPro" id="IPR050983">
    <property type="entry name" value="GST_Omega/HSP26"/>
</dbReference>
<proteinExistence type="predicted"/>
<accession>A0AB34ISD6</accession>
<dbReference type="SFLD" id="SFLDG00358">
    <property type="entry name" value="Main_(cytGST)"/>
    <property type="match status" value="1"/>
</dbReference>
<feature type="domain" description="GST N-terminal" evidence="1">
    <location>
        <begin position="100"/>
        <end position="181"/>
    </location>
</feature>
<dbReference type="InterPro" id="IPR036282">
    <property type="entry name" value="Glutathione-S-Trfase_C_sf"/>
</dbReference>
<dbReference type="PROSITE" id="PS50404">
    <property type="entry name" value="GST_NTER"/>
    <property type="match status" value="1"/>
</dbReference>
<dbReference type="SFLD" id="SFLDS00019">
    <property type="entry name" value="Glutathione_Transferase_(cytos"/>
    <property type="match status" value="1"/>
</dbReference>
<dbReference type="InterPro" id="IPR036249">
    <property type="entry name" value="Thioredoxin-like_sf"/>
</dbReference>
<dbReference type="PANTHER" id="PTHR43968:SF14">
    <property type="entry name" value="GLUTATHIONE S-TRANSFERASE"/>
    <property type="match status" value="1"/>
</dbReference>
<dbReference type="AlphaFoldDB" id="A0AB34ISD6"/>
<dbReference type="PANTHER" id="PTHR43968">
    <property type="match status" value="1"/>
</dbReference>
<dbReference type="Pfam" id="PF13409">
    <property type="entry name" value="GST_N_2"/>
    <property type="match status" value="1"/>
</dbReference>
<dbReference type="Gene3D" id="3.40.30.10">
    <property type="entry name" value="Glutaredoxin"/>
    <property type="match status" value="1"/>
</dbReference>
<keyword evidence="3" id="KW-1185">Reference proteome</keyword>
<dbReference type="CDD" id="cd00570">
    <property type="entry name" value="GST_N_family"/>
    <property type="match status" value="1"/>
</dbReference>
<evidence type="ECO:0000313" key="2">
    <source>
        <dbReference type="EMBL" id="KAL1504369.1"/>
    </source>
</evidence>
<dbReference type="Proteomes" id="UP001515480">
    <property type="component" value="Unassembled WGS sequence"/>
</dbReference>
<comment type="caution">
    <text evidence="2">The sequence shown here is derived from an EMBL/GenBank/DDBJ whole genome shotgun (WGS) entry which is preliminary data.</text>
</comment>
<dbReference type="InterPro" id="IPR004045">
    <property type="entry name" value="Glutathione_S-Trfase_N"/>
</dbReference>
<dbReference type="Pfam" id="PF13410">
    <property type="entry name" value="GST_C_2"/>
    <property type="match status" value="1"/>
</dbReference>
<protein>
    <recommendedName>
        <fullName evidence="1">GST N-terminal domain-containing protein</fullName>
    </recommendedName>
</protein>
<gene>
    <name evidence="2" type="ORF">AB1Y20_010775</name>
</gene>
<dbReference type="PROSITE" id="PS51354">
    <property type="entry name" value="GLUTAREDOXIN_2"/>
    <property type="match status" value="1"/>
</dbReference>
<evidence type="ECO:0000259" key="1">
    <source>
        <dbReference type="PROSITE" id="PS50404"/>
    </source>
</evidence>
<dbReference type="GO" id="GO:0005737">
    <property type="term" value="C:cytoplasm"/>
    <property type="evidence" value="ECO:0007669"/>
    <property type="project" value="TreeGrafter"/>
</dbReference>
<dbReference type="InterPro" id="IPR040079">
    <property type="entry name" value="Glutathione_S-Trfase"/>
</dbReference>
<dbReference type="Gene3D" id="1.20.1050.10">
    <property type="match status" value="1"/>
</dbReference>